<comment type="subcellular location">
    <subcellularLocation>
        <location evidence="7">Cytoplasm</location>
    </subcellularLocation>
</comment>
<dbReference type="EMBL" id="CP012333">
    <property type="protein sequence ID" value="AKV02268.1"/>
    <property type="molecule type" value="Genomic_DNA"/>
</dbReference>
<evidence type="ECO:0000313" key="10">
    <source>
        <dbReference type="Proteomes" id="UP000064967"/>
    </source>
</evidence>
<comment type="catalytic activity">
    <reaction evidence="7">
        <text>(6R)-5,10-methylene-5,6,7,8-tetrahydrofolate + 3-methyl-2-oxobutanoate + H2O = 2-dehydropantoate + (6S)-5,6,7,8-tetrahydrofolate</text>
        <dbReference type="Rhea" id="RHEA:11824"/>
        <dbReference type="ChEBI" id="CHEBI:11561"/>
        <dbReference type="ChEBI" id="CHEBI:11851"/>
        <dbReference type="ChEBI" id="CHEBI:15377"/>
        <dbReference type="ChEBI" id="CHEBI:15636"/>
        <dbReference type="ChEBI" id="CHEBI:57453"/>
        <dbReference type="EC" id="2.1.2.11"/>
    </reaction>
</comment>
<dbReference type="KEGG" id="llu:AKJ09_08931"/>
<comment type="function">
    <text evidence="6 7">Catalyzes the reversible reaction in which hydroxymethyl group from 5,10-methylenetetrahydrofolate is transferred onto alpha-ketoisovalerate to form ketopantoate.</text>
</comment>
<keyword evidence="7" id="KW-0479">Metal-binding</keyword>
<name>A0A0K1Q962_9BACT</name>
<dbReference type="GO" id="GO:0005737">
    <property type="term" value="C:cytoplasm"/>
    <property type="evidence" value="ECO:0007669"/>
    <property type="project" value="UniProtKB-SubCell"/>
</dbReference>
<dbReference type="InterPro" id="IPR003700">
    <property type="entry name" value="Pantoate_hydroxy_MeTrfase"/>
</dbReference>
<feature type="region of interest" description="Disordered" evidence="8">
    <location>
        <begin position="1"/>
        <end position="52"/>
    </location>
</feature>
<dbReference type="GO" id="GO:0015940">
    <property type="term" value="P:pantothenate biosynthetic process"/>
    <property type="evidence" value="ECO:0007669"/>
    <property type="project" value="UniProtKB-UniRule"/>
</dbReference>
<comment type="pathway">
    <text evidence="1 7">Cofactor biosynthesis; (R)-pantothenate biosynthesis; (R)-pantoate from 3-methyl-2-oxobutanoate: step 1/2.</text>
</comment>
<dbReference type="NCBIfam" id="NF001452">
    <property type="entry name" value="PRK00311.1"/>
    <property type="match status" value="1"/>
</dbReference>
<evidence type="ECO:0000256" key="4">
    <source>
        <dbReference type="ARBA" id="ARBA00022655"/>
    </source>
</evidence>
<gene>
    <name evidence="7" type="primary">panB</name>
    <name evidence="9" type="ORF">AKJ09_08931</name>
</gene>
<feature type="binding site" evidence="7">
    <location>
        <begin position="82"/>
        <end position="83"/>
    </location>
    <ligand>
        <name>3-methyl-2-oxobutanoate</name>
        <dbReference type="ChEBI" id="CHEBI:11851"/>
    </ligand>
</feature>
<sequence>MDPATGRDPKDMYGPQATKGAKGVQKVTVPELRARKASIGSGGRSDGRSESPSEKIAMVTAYDYTMARLADEAGVDMVLVGDSLGMVVQGLSTTIPVTLDEMAYHCRAVARALGRAHLTGDLPFMSYQVSPAQAVESAGKLMKEGACESIKLEGGEEIAEHVHRIVRVGIPVVGHVGLTPQSVHAFGGFKVQGKGDGADKIMADALAIEQAGAFAVVLEAIPPDLAAEITAALSVPTIGIGAGPDCDGQVLVCSDLLGLSRGHQPKFAKRFAELGNLAVDAFASYVSEVRGGTFPTASHSYKANGAKAARPATNGTVTDELDAPLALDLWH</sequence>
<dbReference type="Proteomes" id="UP000064967">
    <property type="component" value="Chromosome"/>
</dbReference>
<keyword evidence="4 7" id="KW-0566">Pantothenate biosynthesis</keyword>
<comment type="cofactor">
    <cofactor evidence="7">
        <name>Mg(2+)</name>
        <dbReference type="ChEBI" id="CHEBI:18420"/>
    </cofactor>
    <text evidence="7">Binds 1 Mg(2+) ion per subunit.</text>
</comment>
<evidence type="ECO:0000313" key="9">
    <source>
        <dbReference type="EMBL" id="AKV02268.1"/>
    </source>
</evidence>
<dbReference type="STRING" id="1391654.AKJ09_08931"/>
<feature type="compositionally biased region" description="Basic and acidic residues" evidence="8">
    <location>
        <begin position="1"/>
        <end position="11"/>
    </location>
</feature>
<feature type="binding site" evidence="7">
    <location>
        <position position="82"/>
    </location>
    <ligand>
        <name>Mg(2+)</name>
        <dbReference type="ChEBI" id="CHEBI:18420"/>
    </ligand>
</feature>
<dbReference type="InterPro" id="IPR015813">
    <property type="entry name" value="Pyrv/PenolPyrv_kinase-like_dom"/>
</dbReference>
<dbReference type="UniPathway" id="UPA00028">
    <property type="reaction ID" value="UER00003"/>
</dbReference>
<organism evidence="9 10">
    <name type="scientific">Labilithrix luteola</name>
    <dbReference type="NCBI Taxonomy" id="1391654"/>
    <lineage>
        <taxon>Bacteria</taxon>
        <taxon>Pseudomonadati</taxon>
        <taxon>Myxococcota</taxon>
        <taxon>Polyangia</taxon>
        <taxon>Polyangiales</taxon>
        <taxon>Labilitrichaceae</taxon>
        <taxon>Labilithrix</taxon>
    </lineage>
</organism>
<evidence type="ECO:0000256" key="1">
    <source>
        <dbReference type="ARBA" id="ARBA00005033"/>
    </source>
</evidence>
<keyword evidence="7" id="KW-0460">Magnesium</keyword>
<comment type="similarity">
    <text evidence="2 7">Belongs to the PanB family.</text>
</comment>
<comment type="subunit">
    <text evidence="3 7">Homodecamer; pentamer of dimers.</text>
</comment>
<dbReference type="PATRIC" id="fig|1391654.3.peg.9047"/>
<dbReference type="EC" id="2.1.2.11" evidence="7"/>
<dbReference type="HAMAP" id="MF_00156">
    <property type="entry name" value="PanB"/>
    <property type="match status" value="1"/>
</dbReference>
<keyword evidence="7" id="KW-0963">Cytoplasm</keyword>
<dbReference type="SUPFAM" id="SSF51621">
    <property type="entry name" value="Phosphoenolpyruvate/pyruvate domain"/>
    <property type="match status" value="1"/>
</dbReference>
<dbReference type="Gene3D" id="3.20.20.60">
    <property type="entry name" value="Phosphoenolpyruvate-binding domains"/>
    <property type="match status" value="1"/>
</dbReference>
<proteinExistence type="inferred from homology"/>
<dbReference type="FunFam" id="3.20.20.60:FF:000003">
    <property type="entry name" value="3-methyl-2-oxobutanoate hydroxymethyltransferase"/>
    <property type="match status" value="1"/>
</dbReference>
<evidence type="ECO:0000256" key="5">
    <source>
        <dbReference type="ARBA" id="ARBA00022679"/>
    </source>
</evidence>
<reference evidence="9 10" key="1">
    <citation type="submission" date="2015-08" db="EMBL/GenBank/DDBJ databases">
        <authorList>
            <person name="Babu N.S."/>
            <person name="Beckwith C.J."/>
            <person name="Beseler K.G."/>
            <person name="Brison A."/>
            <person name="Carone J.V."/>
            <person name="Caskin T.P."/>
            <person name="Diamond M."/>
            <person name="Durham M.E."/>
            <person name="Foxe J.M."/>
            <person name="Go M."/>
            <person name="Henderson B.A."/>
            <person name="Jones I.B."/>
            <person name="McGettigan J.A."/>
            <person name="Micheletti S.J."/>
            <person name="Nasrallah M.E."/>
            <person name="Ortiz D."/>
            <person name="Piller C.R."/>
            <person name="Privatt S.R."/>
            <person name="Schneider S.L."/>
            <person name="Sharp S."/>
            <person name="Smith T.C."/>
            <person name="Stanton J.D."/>
            <person name="Ullery H.E."/>
            <person name="Wilson R.J."/>
            <person name="Serrano M.G."/>
            <person name="Buck G."/>
            <person name="Lee V."/>
            <person name="Wang Y."/>
            <person name="Carvalho R."/>
            <person name="Voegtly L."/>
            <person name="Shi R."/>
            <person name="Duckworth R."/>
            <person name="Johnson A."/>
            <person name="Loviza R."/>
            <person name="Walstead R."/>
            <person name="Shah Z."/>
            <person name="Kiflezghi M."/>
            <person name="Wade K."/>
            <person name="Ball S.L."/>
            <person name="Bradley K.W."/>
            <person name="Asai D.J."/>
            <person name="Bowman C.A."/>
            <person name="Russell D.A."/>
            <person name="Pope W.H."/>
            <person name="Jacobs-Sera D."/>
            <person name="Hendrix R.W."/>
            <person name="Hatfull G.F."/>
        </authorList>
    </citation>
    <scope>NUCLEOTIDE SEQUENCE [LARGE SCALE GENOMIC DNA]</scope>
    <source>
        <strain evidence="9 10">DSM 27648</strain>
    </source>
</reference>
<feature type="binding site" evidence="7">
    <location>
        <position position="153"/>
    </location>
    <ligand>
        <name>Mg(2+)</name>
        <dbReference type="ChEBI" id="CHEBI:18420"/>
    </ligand>
</feature>
<keyword evidence="10" id="KW-1185">Reference proteome</keyword>
<dbReference type="GO" id="GO:0008168">
    <property type="term" value="F:methyltransferase activity"/>
    <property type="evidence" value="ECO:0007669"/>
    <property type="project" value="UniProtKB-KW"/>
</dbReference>
<feature type="binding site" evidence="7">
    <location>
        <position position="121"/>
    </location>
    <ligand>
        <name>Mg(2+)</name>
        <dbReference type="ChEBI" id="CHEBI:18420"/>
    </ligand>
</feature>
<keyword evidence="9" id="KW-0489">Methyltransferase</keyword>
<feature type="binding site" evidence="7">
    <location>
        <position position="151"/>
    </location>
    <ligand>
        <name>3-methyl-2-oxobutanoate</name>
        <dbReference type="ChEBI" id="CHEBI:11851"/>
    </ligand>
</feature>
<feature type="active site" description="Proton acceptor" evidence="7">
    <location>
        <position position="219"/>
    </location>
</feature>
<feature type="binding site" evidence="7">
    <location>
        <position position="121"/>
    </location>
    <ligand>
        <name>3-methyl-2-oxobutanoate</name>
        <dbReference type="ChEBI" id="CHEBI:11851"/>
    </ligand>
</feature>
<keyword evidence="5 7" id="KW-0808">Transferase</keyword>
<dbReference type="AlphaFoldDB" id="A0A0K1Q962"/>
<evidence type="ECO:0000256" key="6">
    <source>
        <dbReference type="ARBA" id="ARBA00056497"/>
    </source>
</evidence>
<dbReference type="InterPro" id="IPR040442">
    <property type="entry name" value="Pyrv_kinase-like_dom_sf"/>
</dbReference>
<evidence type="ECO:0000256" key="3">
    <source>
        <dbReference type="ARBA" id="ARBA00011424"/>
    </source>
</evidence>
<dbReference type="PANTHER" id="PTHR20881:SF0">
    <property type="entry name" value="3-METHYL-2-OXOBUTANOATE HYDROXYMETHYLTRANSFERASE"/>
    <property type="match status" value="1"/>
</dbReference>
<dbReference type="GO" id="GO:0003864">
    <property type="term" value="F:3-methyl-2-oxobutanoate hydroxymethyltransferase activity"/>
    <property type="evidence" value="ECO:0007669"/>
    <property type="project" value="UniProtKB-UniRule"/>
</dbReference>
<dbReference type="PANTHER" id="PTHR20881">
    <property type="entry name" value="3-METHYL-2-OXOBUTANOATE HYDROXYMETHYLTRANSFERASE"/>
    <property type="match status" value="1"/>
</dbReference>
<accession>A0A0K1Q962</accession>
<dbReference type="Pfam" id="PF02548">
    <property type="entry name" value="Pantoate_transf"/>
    <property type="match status" value="1"/>
</dbReference>
<evidence type="ECO:0000256" key="8">
    <source>
        <dbReference type="SAM" id="MobiDB-lite"/>
    </source>
</evidence>
<protein>
    <recommendedName>
        <fullName evidence="7">3-methyl-2-oxobutanoate hydroxymethyltransferase</fullName>
        <ecNumber evidence="7">2.1.2.11</ecNumber>
    </recommendedName>
    <alternativeName>
        <fullName evidence="7">Ketopantoate hydroxymethyltransferase</fullName>
        <shortName evidence="7">KPHMT</shortName>
    </alternativeName>
</protein>
<dbReference type="GO" id="GO:0032259">
    <property type="term" value="P:methylation"/>
    <property type="evidence" value="ECO:0007669"/>
    <property type="project" value="UniProtKB-KW"/>
</dbReference>
<dbReference type="CDD" id="cd06557">
    <property type="entry name" value="KPHMT-like"/>
    <property type="match status" value="1"/>
</dbReference>
<evidence type="ECO:0000256" key="7">
    <source>
        <dbReference type="HAMAP-Rule" id="MF_00156"/>
    </source>
</evidence>
<evidence type="ECO:0000256" key="2">
    <source>
        <dbReference type="ARBA" id="ARBA00008676"/>
    </source>
</evidence>
<dbReference type="NCBIfam" id="TIGR00222">
    <property type="entry name" value="panB"/>
    <property type="match status" value="1"/>
</dbReference>
<dbReference type="GO" id="GO:0000287">
    <property type="term" value="F:magnesium ion binding"/>
    <property type="evidence" value="ECO:0007669"/>
    <property type="project" value="TreeGrafter"/>
</dbReference>